<organism evidence="12 13">
    <name type="scientific">Aquibacillus koreensis</name>
    <dbReference type="NCBI Taxonomy" id="279446"/>
    <lineage>
        <taxon>Bacteria</taxon>
        <taxon>Bacillati</taxon>
        <taxon>Bacillota</taxon>
        <taxon>Bacilli</taxon>
        <taxon>Bacillales</taxon>
        <taxon>Bacillaceae</taxon>
        <taxon>Aquibacillus</taxon>
    </lineage>
</organism>
<dbReference type="InterPro" id="IPR007887">
    <property type="entry name" value="MecA_N"/>
</dbReference>
<keyword evidence="5" id="KW-0472">Membrane</keyword>
<comment type="caution">
    <text evidence="12">The sequence shown here is derived from an EMBL/GenBank/DDBJ whole genome shotgun (WGS) entry which is preliminary data.</text>
</comment>
<dbReference type="GO" id="GO:0071555">
    <property type="term" value="P:cell wall organization"/>
    <property type="evidence" value="ECO:0007669"/>
    <property type="project" value="TreeGrafter"/>
</dbReference>
<feature type="region of interest" description="Disordered" evidence="7">
    <location>
        <begin position="617"/>
        <end position="636"/>
    </location>
</feature>
<evidence type="ECO:0000256" key="5">
    <source>
        <dbReference type="ARBA" id="ARBA00023136"/>
    </source>
</evidence>
<feature type="signal peptide" evidence="8">
    <location>
        <begin position="1"/>
        <end position="20"/>
    </location>
</feature>
<dbReference type="GO" id="GO:0005886">
    <property type="term" value="C:plasma membrane"/>
    <property type="evidence" value="ECO:0007669"/>
    <property type="project" value="TreeGrafter"/>
</dbReference>
<feature type="domain" description="NTF2-like N-terminal transpeptidase" evidence="11">
    <location>
        <begin position="26"/>
        <end position="155"/>
    </location>
</feature>
<evidence type="ECO:0000256" key="2">
    <source>
        <dbReference type="ARBA" id="ARBA00004752"/>
    </source>
</evidence>
<dbReference type="PANTHER" id="PTHR30627">
    <property type="entry name" value="PEPTIDOGLYCAN D,D-TRANSPEPTIDASE"/>
    <property type="match status" value="1"/>
</dbReference>
<dbReference type="GO" id="GO:0046677">
    <property type="term" value="P:response to antibiotic"/>
    <property type="evidence" value="ECO:0007669"/>
    <property type="project" value="InterPro"/>
</dbReference>
<evidence type="ECO:0000256" key="8">
    <source>
        <dbReference type="SAM" id="SignalP"/>
    </source>
</evidence>
<dbReference type="Gene3D" id="3.90.1310.10">
    <property type="entry name" value="Penicillin-binding protein 2a (Domain 2)"/>
    <property type="match status" value="1"/>
</dbReference>
<reference evidence="12" key="1">
    <citation type="submission" date="2022-06" db="EMBL/GenBank/DDBJ databases">
        <title>Aquibacillus sp. a new bacterium isolated from soil saline samples.</title>
        <authorList>
            <person name="Galisteo C."/>
            <person name="De La Haba R."/>
            <person name="Sanchez-Porro C."/>
            <person name="Ventosa A."/>
        </authorList>
    </citation>
    <scope>NUCLEOTIDE SEQUENCE</scope>
    <source>
        <strain evidence="12">JCM 12387</strain>
    </source>
</reference>
<dbReference type="InterPro" id="IPR036138">
    <property type="entry name" value="PBP_dimer_sf"/>
</dbReference>
<dbReference type="RefSeq" id="WP_259870806.1">
    <property type="nucleotide sequence ID" value="NZ_JAMQJZ010000012.1"/>
</dbReference>
<gene>
    <name evidence="12" type="ORF">NC661_14510</name>
</gene>
<dbReference type="AlphaFoldDB" id="A0A9X4AKN5"/>
<feature type="domain" description="Penicillin-binding protein dimerisation" evidence="10">
    <location>
        <begin position="163"/>
        <end position="323"/>
    </location>
</feature>
<dbReference type="Gene3D" id="3.10.450.100">
    <property type="entry name" value="NTF2-like, domain 1"/>
    <property type="match status" value="1"/>
</dbReference>
<feature type="domain" description="Penicillin-binding protein transpeptidase" evidence="9">
    <location>
        <begin position="363"/>
        <end position="669"/>
    </location>
</feature>
<protein>
    <recommendedName>
        <fullName evidence="4">serine-type D-Ala-D-Ala carboxypeptidase</fullName>
        <ecNumber evidence="4">3.4.16.4</ecNumber>
    </recommendedName>
</protein>
<feature type="chain" id="PRO_5040725548" description="serine-type D-Ala-D-Ala carboxypeptidase" evidence="8">
    <location>
        <begin position="21"/>
        <end position="678"/>
    </location>
</feature>
<evidence type="ECO:0000259" key="10">
    <source>
        <dbReference type="Pfam" id="PF03717"/>
    </source>
</evidence>
<dbReference type="PROSITE" id="PS51257">
    <property type="entry name" value="PROKAR_LIPOPROTEIN"/>
    <property type="match status" value="1"/>
</dbReference>
<evidence type="ECO:0000256" key="3">
    <source>
        <dbReference type="ARBA" id="ARBA00007171"/>
    </source>
</evidence>
<dbReference type="PANTHER" id="PTHR30627:SF25">
    <property type="entry name" value="PENICILLIN-BINDING PROTEIN 3"/>
    <property type="match status" value="1"/>
</dbReference>
<dbReference type="Pfam" id="PF03717">
    <property type="entry name" value="PBP_dimer"/>
    <property type="match status" value="1"/>
</dbReference>
<dbReference type="Gene3D" id="3.40.710.10">
    <property type="entry name" value="DD-peptidase/beta-lactamase superfamily"/>
    <property type="match status" value="1"/>
</dbReference>
<sequence>MRKYIAISTFILVFVLAACSDEEEVTPEERLDDYVTKWNEQSFSDMYDMLADETKTTYGTEDYVDRYQKIYQDLDVNNLTVSFEVPTEEDQEEETNDTEEAIPTATFPLQVEMDTVAGPISFESDITLVQLEKEEQKNWYVEWDPGFIFPELKDGGDIVFETTTPARGQIFDQKHNGLAVNEVIYQIGVVPGEFGENGDETKQKIAELLEMDVAAIDNALGASWVKDDTFVPLKKVPTSNKELLEQLFAFEPVYKQDTTGRLYPLGKAAAHLVGYIGKITAEELEDRDPDVYSQNDLIGKRGLEQLYEERLKGQKGLKILVRNEGKDDVLLAEKPVEHGENITLTIDADIQRSIYTAYQDDAGTAAAIDPKSGEVLALVSSPAFDPNQITYGISQTAWEELQNDPQTPLINRFAANFSPGSTIKPITSAIGLEAGAIVPGEGIDIDGLTWSKDGWGNYQVRRVSESSGPVDVTDALIRSDNIFFARKAIELGDEAFVNGLKTFGLGEEFPFTYPIEQSQISSDGSLSREILLADSGYGQGEMEMSALHLATAYTPFLNDGKMIKPILDSKEDNGQVWKDNIVSSENVQVIKDALRQVVAASNGTARGANMEDIKLSGKTGTSELKSSQDEDGQENGWFVSYPEQEDIIIAMMVEHVEEKSGGSGYVVNKVADIFREIR</sequence>
<dbReference type="InterPro" id="IPR005311">
    <property type="entry name" value="PBP_dimer"/>
</dbReference>
<evidence type="ECO:0000256" key="7">
    <source>
        <dbReference type="SAM" id="MobiDB-lite"/>
    </source>
</evidence>
<dbReference type="EC" id="3.4.16.4" evidence="4"/>
<dbReference type="SUPFAM" id="SSF56601">
    <property type="entry name" value="beta-lactamase/transpeptidase-like"/>
    <property type="match status" value="1"/>
</dbReference>
<proteinExistence type="inferred from homology"/>
<evidence type="ECO:0000313" key="13">
    <source>
        <dbReference type="Proteomes" id="UP001145072"/>
    </source>
</evidence>
<dbReference type="InterPro" id="IPR032710">
    <property type="entry name" value="NTF2-like_dom_sf"/>
</dbReference>
<keyword evidence="8" id="KW-0732">Signal</keyword>
<dbReference type="InterPro" id="IPR001460">
    <property type="entry name" value="PCN-bd_Tpept"/>
</dbReference>
<evidence type="ECO:0000259" key="11">
    <source>
        <dbReference type="Pfam" id="PF05223"/>
    </source>
</evidence>
<dbReference type="InterPro" id="IPR012338">
    <property type="entry name" value="Beta-lactam/transpept-like"/>
</dbReference>
<dbReference type="GO" id="GO:0008658">
    <property type="term" value="F:penicillin binding"/>
    <property type="evidence" value="ECO:0007669"/>
    <property type="project" value="InterPro"/>
</dbReference>
<comment type="catalytic activity">
    <reaction evidence="6">
        <text>Preferential cleavage: (Ac)2-L-Lys-D-Ala-|-D-Ala. Also transpeptidation of peptidyl-alanyl moieties that are N-acyl substituents of D-alanine.</text>
        <dbReference type="EC" id="3.4.16.4"/>
    </reaction>
</comment>
<comment type="pathway">
    <text evidence="2">Cell wall biogenesis; peptidoglycan biosynthesis.</text>
</comment>
<dbReference type="GO" id="GO:0009002">
    <property type="term" value="F:serine-type D-Ala-D-Ala carboxypeptidase activity"/>
    <property type="evidence" value="ECO:0007669"/>
    <property type="project" value="UniProtKB-EC"/>
</dbReference>
<comment type="subcellular location">
    <subcellularLocation>
        <location evidence="1">Membrane</location>
    </subcellularLocation>
</comment>
<evidence type="ECO:0000256" key="4">
    <source>
        <dbReference type="ARBA" id="ARBA00012448"/>
    </source>
</evidence>
<dbReference type="Proteomes" id="UP001145072">
    <property type="component" value="Unassembled WGS sequence"/>
</dbReference>
<keyword evidence="13" id="KW-1185">Reference proteome</keyword>
<accession>A0A9X4AKN5</accession>
<dbReference type="SUPFAM" id="SSF54427">
    <property type="entry name" value="NTF2-like"/>
    <property type="match status" value="1"/>
</dbReference>
<name>A0A9X4AKN5_9BACI</name>
<dbReference type="Pfam" id="PF05223">
    <property type="entry name" value="MecA_N"/>
    <property type="match status" value="1"/>
</dbReference>
<dbReference type="Pfam" id="PF00905">
    <property type="entry name" value="Transpeptidase"/>
    <property type="match status" value="1"/>
</dbReference>
<dbReference type="EMBL" id="JAMQJZ010000012">
    <property type="protein sequence ID" value="MDC3421583.1"/>
    <property type="molecule type" value="Genomic_DNA"/>
</dbReference>
<dbReference type="Gene3D" id="3.30.1390.30">
    <property type="entry name" value="Penicillin-binding protein 2a, domain 3"/>
    <property type="match status" value="1"/>
</dbReference>
<evidence type="ECO:0000313" key="12">
    <source>
        <dbReference type="EMBL" id="MDC3421583.1"/>
    </source>
</evidence>
<dbReference type="SUPFAM" id="SSF56519">
    <property type="entry name" value="Penicillin binding protein dimerisation domain"/>
    <property type="match status" value="1"/>
</dbReference>
<evidence type="ECO:0000259" key="9">
    <source>
        <dbReference type="Pfam" id="PF00905"/>
    </source>
</evidence>
<evidence type="ECO:0000256" key="1">
    <source>
        <dbReference type="ARBA" id="ARBA00004370"/>
    </source>
</evidence>
<dbReference type="InterPro" id="IPR050515">
    <property type="entry name" value="Beta-lactam/transpept"/>
</dbReference>
<evidence type="ECO:0000256" key="6">
    <source>
        <dbReference type="ARBA" id="ARBA00034000"/>
    </source>
</evidence>
<dbReference type="GO" id="GO:0071972">
    <property type="term" value="F:peptidoglycan L,D-transpeptidase activity"/>
    <property type="evidence" value="ECO:0007669"/>
    <property type="project" value="TreeGrafter"/>
</dbReference>
<comment type="similarity">
    <text evidence="3">Belongs to the transpeptidase family.</text>
</comment>